<dbReference type="SUPFAM" id="SSF57716">
    <property type="entry name" value="Glucocorticoid receptor-like (DNA-binding domain)"/>
    <property type="match status" value="1"/>
</dbReference>
<dbReference type="FunCoup" id="M1ZD32">
    <property type="interactions" value="264"/>
</dbReference>
<dbReference type="AlphaFoldDB" id="M1ZD32"/>
<keyword evidence="1" id="KW-0479">Metal-binding</keyword>
<gene>
    <name evidence="6" type="ORF">NITGR_620021</name>
</gene>
<dbReference type="SUPFAM" id="SSF109635">
    <property type="entry name" value="DnaK suppressor protein DksA, alpha-hairpin domain"/>
    <property type="match status" value="1"/>
</dbReference>
<dbReference type="PROSITE" id="PS01102">
    <property type="entry name" value="ZF_DKSA_1"/>
    <property type="match status" value="1"/>
</dbReference>
<dbReference type="InterPro" id="IPR000962">
    <property type="entry name" value="Znf_DskA_TraR"/>
</dbReference>
<evidence type="ECO:0000256" key="4">
    <source>
        <dbReference type="PROSITE-ProRule" id="PRU00510"/>
    </source>
</evidence>
<feature type="zinc finger region" description="dksA C4-type" evidence="4">
    <location>
        <begin position="100"/>
        <end position="124"/>
    </location>
</feature>
<dbReference type="Gene3D" id="1.20.120.910">
    <property type="entry name" value="DksA, coiled-coil domain"/>
    <property type="match status" value="1"/>
</dbReference>
<evidence type="ECO:0000256" key="3">
    <source>
        <dbReference type="ARBA" id="ARBA00022833"/>
    </source>
</evidence>
<evidence type="ECO:0000313" key="6">
    <source>
        <dbReference type="EMBL" id="CCQ91324.1"/>
    </source>
</evidence>
<dbReference type="RefSeq" id="WP_005009873.1">
    <property type="nucleotide sequence ID" value="NZ_HG422173.1"/>
</dbReference>
<dbReference type="InParanoid" id="M1ZD32"/>
<dbReference type="EMBL" id="CAQJ01000069">
    <property type="protein sequence ID" value="CCQ91324.1"/>
    <property type="molecule type" value="Genomic_DNA"/>
</dbReference>
<name>M1ZD32_NITG3</name>
<organism evidence="6 7">
    <name type="scientific">Nitrospina gracilis (strain 3/211)</name>
    <dbReference type="NCBI Taxonomy" id="1266370"/>
    <lineage>
        <taxon>Bacteria</taxon>
        <taxon>Pseudomonadati</taxon>
        <taxon>Nitrospinota/Tectimicrobiota group</taxon>
        <taxon>Nitrospinota</taxon>
        <taxon>Nitrospinia</taxon>
        <taxon>Nitrospinales</taxon>
        <taxon>Nitrospinaceae</taxon>
        <taxon>Nitrospina</taxon>
    </lineage>
</organism>
<dbReference type="Proteomes" id="UP000011704">
    <property type="component" value="Unassembled WGS sequence"/>
</dbReference>
<keyword evidence="3" id="KW-0862">Zinc</keyword>
<keyword evidence="2" id="KW-0863">Zinc-finger</keyword>
<evidence type="ECO:0000256" key="2">
    <source>
        <dbReference type="ARBA" id="ARBA00022771"/>
    </source>
</evidence>
<dbReference type="STRING" id="1266370.NITGR_620021"/>
<comment type="caution">
    <text evidence="6">The sequence shown here is derived from an EMBL/GenBank/DDBJ whole genome shotgun (WGS) entry which is preliminary data.</text>
</comment>
<dbReference type="PANTHER" id="PTHR33823:SF4">
    <property type="entry name" value="GENERAL STRESS PROTEIN 16O"/>
    <property type="match status" value="1"/>
</dbReference>
<dbReference type="PROSITE" id="PS51128">
    <property type="entry name" value="ZF_DKSA_2"/>
    <property type="match status" value="1"/>
</dbReference>
<feature type="domain" description="Zinc finger DksA/TraR C4-type" evidence="5">
    <location>
        <begin position="95"/>
        <end position="129"/>
    </location>
</feature>
<proteinExistence type="predicted"/>
<evidence type="ECO:0000259" key="5">
    <source>
        <dbReference type="Pfam" id="PF01258"/>
    </source>
</evidence>
<dbReference type="PANTHER" id="PTHR33823">
    <property type="entry name" value="RNA POLYMERASE-BINDING TRANSCRIPTION FACTOR DKSA-RELATED"/>
    <property type="match status" value="1"/>
</dbReference>
<dbReference type="GO" id="GO:0008270">
    <property type="term" value="F:zinc ion binding"/>
    <property type="evidence" value="ECO:0007669"/>
    <property type="project" value="UniProtKB-KW"/>
</dbReference>
<dbReference type="HOGENOM" id="CLU_043144_3_2_0"/>
<evidence type="ECO:0000313" key="7">
    <source>
        <dbReference type="Proteomes" id="UP000011704"/>
    </source>
</evidence>
<dbReference type="Pfam" id="PF01258">
    <property type="entry name" value="zf-dskA_traR"/>
    <property type="match status" value="1"/>
</dbReference>
<evidence type="ECO:0000256" key="1">
    <source>
        <dbReference type="ARBA" id="ARBA00022723"/>
    </source>
</evidence>
<dbReference type="InterPro" id="IPR037187">
    <property type="entry name" value="DnaK_N"/>
</dbReference>
<reference evidence="6 7" key="1">
    <citation type="journal article" date="2013" name="Front. Microbiol.">
        <title>The genome of Nitrospina gracilis illuminates the metabolism and evolution of the major marine nitrite oxidizer.</title>
        <authorList>
            <person name="Luecker S."/>
            <person name="Nowka B."/>
            <person name="Rattei T."/>
            <person name="Spieck E."/>
            <person name="and Daims H."/>
        </authorList>
    </citation>
    <scope>NUCLEOTIDE SEQUENCE [LARGE SCALE GENOMIC DNA]</scope>
    <source>
        <strain evidence="6 7">3/211</strain>
    </source>
</reference>
<accession>M1ZD32</accession>
<dbReference type="InterPro" id="IPR020458">
    <property type="entry name" value="Znf_DskA_TraR_CS"/>
</dbReference>
<keyword evidence="7" id="KW-1185">Reference proteome</keyword>
<protein>
    <recommendedName>
        <fullName evidence="5">Zinc finger DksA/TraR C4-type domain-containing protein</fullName>
    </recommendedName>
</protein>
<sequence>MEEPVEKPVHKEPPPRNLDPIILKIRSQLIQQRNELMTMIKSSQEVERNIGEITFSNEIDLASSLEGREMAFQLSSRERNELKLIEEALFKMAKGTYGVCEGCSKNIPVKRLQIMPLTPLCIECQESLEVS</sequence>